<evidence type="ECO:0000256" key="3">
    <source>
        <dbReference type="ARBA" id="ARBA00005189"/>
    </source>
</evidence>
<dbReference type="GO" id="GO:0008202">
    <property type="term" value="P:steroid metabolic process"/>
    <property type="evidence" value="ECO:0007669"/>
    <property type="project" value="UniProtKB-ARBA"/>
</dbReference>
<feature type="domain" description="Glycosyl hydrolase family 30 beta sandwich" evidence="13">
    <location>
        <begin position="467"/>
        <end position="517"/>
    </location>
</feature>
<keyword evidence="7 10" id="KW-0378">Hydrolase</keyword>
<dbReference type="GO" id="GO:0005764">
    <property type="term" value="C:lysosome"/>
    <property type="evidence" value="ECO:0007669"/>
    <property type="project" value="UniProtKB-ARBA"/>
</dbReference>
<dbReference type="GO" id="GO:0016241">
    <property type="term" value="P:regulation of macroautophagy"/>
    <property type="evidence" value="ECO:0007669"/>
    <property type="project" value="UniProtKB-ARBA"/>
</dbReference>
<dbReference type="OrthoDB" id="2160638at2759"/>
<dbReference type="GO" id="GO:0004348">
    <property type="term" value="F:glucosylceramidase activity"/>
    <property type="evidence" value="ECO:0007669"/>
    <property type="project" value="UniProtKB-EC"/>
</dbReference>
<dbReference type="GO" id="GO:0030163">
    <property type="term" value="P:protein catabolic process"/>
    <property type="evidence" value="ECO:0007669"/>
    <property type="project" value="UniProtKB-ARBA"/>
</dbReference>
<evidence type="ECO:0000256" key="1">
    <source>
        <dbReference type="ARBA" id="ARBA00001013"/>
    </source>
</evidence>
<dbReference type="GO" id="GO:0006066">
    <property type="term" value="P:alcohol metabolic process"/>
    <property type="evidence" value="ECO:0007669"/>
    <property type="project" value="UniProtKB-ARBA"/>
</dbReference>
<evidence type="ECO:0000256" key="6">
    <source>
        <dbReference type="ARBA" id="ARBA00022729"/>
    </source>
</evidence>
<evidence type="ECO:0000256" key="5">
    <source>
        <dbReference type="ARBA" id="ARBA00012658"/>
    </source>
</evidence>
<feature type="signal peptide" evidence="11">
    <location>
        <begin position="1"/>
        <end position="24"/>
    </location>
</feature>
<comment type="similarity">
    <text evidence="4 10">Belongs to the glycosyl hydrolase 30 family.</text>
</comment>
<dbReference type="GeneID" id="106079726"/>
<dbReference type="Pfam" id="PF17189">
    <property type="entry name" value="Glyco_hydro_30C"/>
    <property type="match status" value="1"/>
</dbReference>
<sequence length="522" mass="58481">MASLLKNYLCFVIVIFFSFKCSFCLLDTPCSPLIVKSGYIVCVCNATYCDTFPSADPVSKGNYVVFTTSQSGLRANKQILPISKSSKTTTVYHIKLNETRQSILGFGGAFTDAAGINIAKLPAAAQTKLINSYYSKDGLEYTIGRVPIASCDFSTRAYSYDDVPGDFNLSQFTLAPEDFKYKIPFIRSALSVTSRPIKFFASPWSAPAWMKTEHNMTGQGTLIGQPGGPYYKAWATYFIKFLEEYEKNNISFWGITAQNEPTDGLMAKFPFQSLGFTPEMQRDFIKLDLGPALQNSSYKNTNLMILDDQKLFVVTWMKTVLSDPEASKYISGVAVHWYVDGVLPSDIMTLAHNLYPDKFLFGTEACEGSMPWQMKVDLGAWDRAVSYARDIIIDLNNWVTGWTDWNLALDLTGGPNWVSNYVDSPIIVNYEKNEFYKQPMYYILGHFSKYVVSDSIGLNVNSPAHKPLVEITAFLRPDKSVVVVILNLGYQPETIELTDDVTGYIPLTIPGNSIQTVVWWLS</sequence>
<dbReference type="InterPro" id="IPR017853">
    <property type="entry name" value="GH"/>
</dbReference>
<dbReference type="PRINTS" id="PR00843">
    <property type="entry name" value="GLHYDRLASE30"/>
</dbReference>
<dbReference type="GO" id="GO:0032006">
    <property type="term" value="P:regulation of TOR signaling"/>
    <property type="evidence" value="ECO:0007669"/>
    <property type="project" value="UniProtKB-ARBA"/>
</dbReference>
<dbReference type="InterPro" id="IPR033453">
    <property type="entry name" value="Glyco_hydro_30_TIM-barrel"/>
</dbReference>
<evidence type="ECO:0000256" key="10">
    <source>
        <dbReference type="RuleBase" id="RU361188"/>
    </source>
</evidence>
<gene>
    <name evidence="15" type="primary">LOC106079726</name>
</gene>
<dbReference type="GO" id="GO:0007040">
    <property type="term" value="P:lysosome organization"/>
    <property type="evidence" value="ECO:0007669"/>
    <property type="project" value="UniProtKB-ARBA"/>
</dbReference>
<dbReference type="Pfam" id="PF02055">
    <property type="entry name" value="Glyco_hydro_30"/>
    <property type="match status" value="1"/>
</dbReference>
<organism evidence="14 15">
    <name type="scientific">Biomphalaria glabrata</name>
    <name type="common">Bloodfluke planorb</name>
    <name type="synonym">Freshwater snail</name>
    <dbReference type="NCBI Taxonomy" id="6526"/>
    <lineage>
        <taxon>Eukaryota</taxon>
        <taxon>Metazoa</taxon>
        <taxon>Spiralia</taxon>
        <taxon>Lophotrochozoa</taxon>
        <taxon>Mollusca</taxon>
        <taxon>Gastropoda</taxon>
        <taxon>Heterobranchia</taxon>
        <taxon>Euthyneura</taxon>
        <taxon>Panpulmonata</taxon>
        <taxon>Hygrophila</taxon>
        <taxon>Lymnaeoidea</taxon>
        <taxon>Planorbidae</taxon>
        <taxon>Biomphalaria</taxon>
    </lineage>
</organism>
<dbReference type="SUPFAM" id="SSF51011">
    <property type="entry name" value="Glycosyl hydrolase domain"/>
    <property type="match status" value="1"/>
</dbReference>
<dbReference type="PANTHER" id="PTHR11069">
    <property type="entry name" value="GLUCOSYLCERAMIDASE"/>
    <property type="match status" value="1"/>
</dbReference>
<evidence type="ECO:0000256" key="4">
    <source>
        <dbReference type="ARBA" id="ARBA00005382"/>
    </source>
</evidence>
<comment type="pathway">
    <text evidence="2">Sphingolipid metabolism.</text>
</comment>
<dbReference type="GO" id="GO:0042391">
    <property type="term" value="P:regulation of membrane potential"/>
    <property type="evidence" value="ECO:0007669"/>
    <property type="project" value="UniProtKB-ARBA"/>
</dbReference>
<dbReference type="EC" id="3.2.1.45" evidence="5 10"/>
<feature type="chain" id="PRO_5040979065" description="Glucosylceramidase" evidence="11">
    <location>
        <begin position="25"/>
        <end position="522"/>
    </location>
</feature>
<evidence type="ECO:0000256" key="7">
    <source>
        <dbReference type="ARBA" id="ARBA00022801"/>
    </source>
</evidence>
<evidence type="ECO:0000313" key="15">
    <source>
        <dbReference type="RefSeq" id="XP_055891544.1"/>
    </source>
</evidence>
<accession>A0A9W3AWF1</accession>
<comment type="pathway">
    <text evidence="3">Lipid metabolism.</text>
</comment>
<evidence type="ECO:0000256" key="9">
    <source>
        <dbReference type="ARBA" id="ARBA00023098"/>
    </source>
</evidence>
<dbReference type="AlphaFoldDB" id="A0A9W3AWF1"/>
<dbReference type="SUPFAM" id="SSF51445">
    <property type="entry name" value="(Trans)glycosidases"/>
    <property type="match status" value="1"/>
</dbReference>
<keyword evidence="14" id="KW-1185">Reference proteome</keyword>
<keyword evidence="8 10" id="KW-0746">Sphingolipid metabolism</keyword>
<evidence type="ECO:0000256" key="11">
    <source>
        <dbReference type="SAM" id="SignalP"/>
    </source>
</evidence>
<dbReference type="RefSeq" id="XP_055891544.1">
    <property type="nucleotide sequence ID" value="XM_056035569.1"/>
</dbReference>
<dbReference type="GO" id="GO:0016758">
    <property type="term" value="F:hexosyltransferase activity"/>
    <property type="evidence" value="ECO:0007669"/>
    <property type="project" value="UniProtKB-ARBA"/>
</dbReference>
<dbReference type="GO" id="GO:0005102">
    <property type="term" value="F:signaling receptor binding"/>
    <property type="evidence" value="ECO:0007669"/>
    <property type="project" value="UniProtKB-ARBA"/>
</dbReference>
<dbReference type="GO" id="GO:0005774">
    <property type="term" value="C:vacuolar membrane"/>
    <property type="evidence" value="ECO:0007669"/>
    <property type="project" value="UniProtKB-ARBA"/>
</dbReference>
<name>A0A9W3AWF1_BIOGL</name>
<evidence type="ECO:0000256" key="8">
    <source>
        <dbReference type="ARBA" id="ARBA00022919"/>
    </source>
</evidence>
<evidence type="ECO:0000313" key="14">
    <source>
        <dbReference type="Proteomes" id="UP001165740"/>
    </source>
</evidence>
<dbReference type="GO" id="GO:0051246">
    <property type="term" value="P:regulation of protein metabolic process"/>
    <property type="evidence" value="ECO:0007669"/>
    <property type="project" value="UniProtKB-ARBA"/>
</dbReference>
<evidence type="ECO:0000256" key="2">
    <source>
        <dbReference type="ARBA" id="ARBA00004991"/>
    </source>
</evidence>
<dbReference type="Gene3D" id="3.20.20.80">
    <property type="entry name" value="Glycosidases"/>
    <property type="match status" value="1"/>
</dbReference>
<comment type="catalytic activity">
    <reaction evidence="1">
        <text>a beta-D-glucosyl-(1&lt;-&gt;1')-N-acylsphing-4-enine + H2O = an N-acylsphing-4-enine + D-glucose</text>
        <dbReference type="Rhea" id="RHEA:13269"/>
        <dbReference type="ChEBI" id="CHEBI:4167"/>
        <dbReference type="ChEBI" id="CHEBI:15377"/>
        <dbReference type="ChEBI" id="CHEBI:22801"/>
        <dbReference type="ChEBI" id="CHEBI:52639"/>
        <dbReference type="EC" id="3.2.1.45"/>
    </reaction>
    <physiologicalReaction direction="left-to-right" evidence="1">
        <dbReference type="Rhea" id="RHEA:13270"/>
    </physiologicalReaction>
</comment>
<dbReference type="OMA" id="MQTENEC"/>
<keyword evidence="9 10" id="KW-0443">Lipid metabolism</keyword>
<dbReference type="InterPro" id="IPR001139">
    <property type="entry name" value="Glyco_hydro_30"/>
</dbReference>
<keyword evidence="6 11" id="KW-0732">Signal</keyword>
<dbReference type="PANTHER" id="PTHR11069:SF23">
    <property type="entry name" value="LYSOSOMAL ACID GLUCOSYLCERAMIDASE"/>
    <property type="match status" value="1"/>
</dbReference>
<evidence type="ECO:0000259" key="13">
    <source>
        <dbReference type="Pfam" id="PF17189"/>
    </source>
</evidence>
<dbReference type="GO" id="GO:0006680">
    <property type="term" value="P:glucosylceramide catabolic process"/>
    <property type="evidence" value="ECO:0007669"/>
    <property type="project" value="TreeGrafter"/>
</dbReference>
<dbReference type="GO" id="GO:0010605">
    <property type="term" value="P:negative regulation of macromolecule metabolic process"/>
    <property type="evidence" value="ECO:0007669"/>
    <property type="project" value="UniProtKB-ARBA"/>
</dbReference>
<protein>
    <recommendedName>
        <fullName evidence="5 10">Glucosylceramidase</fullName>
        <ecNumber evidence="5 10">3.2.1.45</ecNumber>
    </recommendedName>
</protein>
<keyword evidence="10" id="KW-0326">Glycosidase</keyword>
<dbReference type="FunFam" id="3.20.20.80:FF:000030">
    <property type="entry name" value="Lysosomal acid glucosylceramidase"/>
    <property type="match status" value="1"/>
</dbReference>
<evidence type="ECO:0000259" key="12">
    <source>
        <dbReference type="Pfam" id="PF02055"/>
    </source>
</evidence>
<dbReference type="GO" id="GO:0006914">
    <property type="term" value="P:autophagy"/>
    <property type="evidence" value="ECO:0007669"/>
    <property type="project" value="UniProtKB-ARBA"/>
</dbReference>
<dbReference type="Proteomes" id="UP001165740">
    <property type="component" value="Chromosome 1"/>
</dbReference>
<reference evidence="15" key="1">
    <citation type="submission" date="2025-08" db="UniProtKB">
        <authorList>
            <consortium name="RefSeq"/>
        </authorList>
    </citation>
    <scope>IDENTIFICATION</scope>
</reference>
<proteinExistence type="inferred from homology"/>
<feature type="domain" description="Glycosyl hydrolase family 30 TIM-barrel" evidence="12">
    <location>
        <begin position="103"/>
        <end position="451"/>
    </location>
</feature>
<dbReference type="InterPro" id="IPR033452">
    <property type="entry name" value="GH30_C"/>
</dbReference>